<proteinExistence type="predicted"/>
<keyword evidence="1" id="KW-0378">Hydrolase</keyword>
<dbReference type="OrthoDB" id="331699at2759"/>
<dbReference type="EMBL" id="LGTL01000008">
    <property type="protein sequence ID" value="KPA80547.1"/>
    <property type="molecule type" value="Genomic_DNA"/>
</dbReference>
<comment type="caution">
    <text evidence="3">The sequence shown here is derived from an EMBL/GenBank/DDBJ whole genome shotgun (WGS) entry which is preliminary data.</text>
</comment>
<dbReference type="GO" id="GO:0006637">
    <property type="term" value="P:acyl-CoA metabolic process"/>
    <property type="evidence" value="ECO:0007669"/>
    <property type="project" value="TreeGrafter"/>
</dbReference>
<dbReference type="InterPro" id="IPR033120">
    <property type="entry name" value="HOTDOG_ACOT"/>
</dbReference>
<reference evidence="3 4" key="1">
    <citation type="submission" date="2015-07" db="EMBL/GenBank/DDBJ databases">
        <title>High-quality genome of monoxenous trypanosomatid Leptomonas pyrrhocoris.</title>
        <authorList>
            <person name="Flegontov P."/>
            <person name="Butenko A."/>
            <person name="Firsov S."/>
            <person name="Vlcek C."/>
            <person name="Logacheva M.D."/>
            <person name="Field M."/>
            <person name="Filatov D."/>
            <person name="Flegontova O."/>
            <person name="Gerasimov E."/>
            <person name="Jackson A.P."/>
            <person name="Kelly S."/>
            <person name="Opperdoes F."/>
            <person name="O'Reilly A."/>
            <person name="Votypka J."/>
            <person name="Yurchenko V."/>
            <person name="Lukes J."/>
        </authorList>
    </citation>
    <scope>NUCLEOTIDE SEQUENCE [LARGE SCALE GENOMIC DNA]</scope>
    <source>
        <strain evidence="3">H10</strain>
    </source>
</reference>
<evidence type="ECO:0000313" key="4">
    <source>
        <dbReference type="Proteomes" id="UP000037923"/>
    </source>
</evidence>
<dbReference type="PANTHER" id="PTHR11049">
    <property type="entry name" value="ACYL COENZYME A THIOESTER HYDROLASE"/>
    <property type="match status" value="1"/>
</dbReference>
<dbReference type="InterPro" id="IPR040170">
    <property type="entry name" value="Cytosol_ACT"/>
</dbReference>
<dbReference type="GO" id="GO:0005829">
    <property type="term" value="C:cytosol"/>
    <property type="evidence" value="ECO:0007669"/>
    <property type="project" value="TreeGrafter"/>
</dbReference>
<keyword evidence="4" id="KW-1185">Reference proteome</keyword>
<dbReference type="SUPFAM" id="SSF54637">
    <property type="entry name" value="Thioesterase/thiol ester dehydrase-isomerase"/>
    <property type="match status" value="2"/>
</dbReference>
<dbReference type="PANTHER" id="PTHR11049:SF24">
    <property type="entry name" value="CYTOSOLIC ACYL COENZYME A THIOESTER HYDROLASE"/>
    <property type="match status" value="1"/>
</dbReference>
<dbReference type="GO" id="GO:0009062">
    <property type="term" value="P:fatty acid catabolic process"/>
    <property type="evidence" value="ECO:0007669"/>
    <property type="project" value="TreeGrafter"/>
</dbReference>
<name>A0A0M9G1Y7_LEPPY</name>
<dbReference type="VEuPathDB" id="TriTrypDB:LpyrH10_08_2020"/>
<sequence length="451" mass="49499">MLRFSRAIKSCQVVPVQGTLRRALGQRCTTALPTVSAVTARNSAAQIGATPAIQTPQRTLFSSAHGKDAKLVAPLEYETGGEGLVVGNAKLGIRSNTLTAYERSDFLGDLYPLIRPRADAGDILALIDTSAGHAAFTHISGRVYGGSFVFNDNRISMATIAFNAFVFSKPVFQGDLIQVSTHVIHAGSSSIGVHVHVNRQAYDTPVPETVGESYLTMVIVNARTLRVAPGHVPAVRLTAPFGEEHHREYLELREGAKELTKFHSDRTLTKEEVELPENQAKKRKLKPADCICTMDRSFGVADVNVNKAIFGGEVLRFMEKCALHCGRVFARQARLYTLGMMDMTFDDPLFIYDLARCKAQVTCVRRSSLLVSVRVTALDGEGRERFTNRASFILVAIDSVGKPFEIENGIDLDGATQKELLAYSHSCRLMRSANSRRKAGTRRERKKGEGL</sequence>
<dbReference type="Proteomes" id="UP000037923">
    <property type="component" value="Unassembled WGS sequence"/>
</dbReference>
<organism evidence="3 4">
    <name type="scientific">Leptomonas pyrrhocoris</name>
    <name type="common">Firebug parasite</name>
    <dbReference type="NCBI Taxonomy" id="157538"/>
    <lineage>
        <taxon>Eukaryota</taxon>
        <taxon>Discoba</taxon>
        <taxon>Euglenozoa</taxon>
        <taxon>Kinetoplastea</taxon>
        <taxon>Metakinetoplastina</taxon>
        <taxon>Trypanosomatida</taxon>
        <taxon>Trypanosomatidae</taxon>
        <taxon>Leishmaniinae</taxon>
        <taxon>Leptomonas</taxon>
    </lineage>
</organism>
<dbReference type="InterPro" id="IPR006683">
    <property type="entry name" value="Thioestr_dom"/>
</dbReference>
<dbReference type="AlphaFoldDB" id="A0A0M9G1Y7"/>
<evidence type="ECO:0000256" key="1">
    <source>
        <dbReference type="ARBA" id="ARBA00022801"/>
    </source>
</evidence>
<feature type="domain" description="HotDog ACOT-type" evidence="2">
    <location>
        <begin position="89"/>
        <end position="223"/>
    </location>
</feature>
<dbReference type="InterPro" id="IPR029069">
    <property type="entry name" value="HotDog_dom_sf"/>
</dbReference>
<dbReference type="OMA" id="FMEKCAL"/>
<evidence type="ECO:0000313" key="3">
    <source>
        <dbReference type="EMBL" id="KPA80547.1"/>
    </source>
</evidence>
<dbReference type="Pfam" id="PF03061">
    <property type="entry name" value="4HBT"/>
    <property type="match status" value="2"/>
</dbReference>
<dbReference type="GeneID" id="26905044"/>
<dbReference type="PROSITE" id="PS51770">
    <property type="entry name" value="HOTDOG_ACOT"/>
    <property type="match status" value="2"/>
</dbReference>
<dbReference type="CDD" id="cd03442">
    <property type="entry name" value="BFIT_BACH"/>
    <property type="match status" value="1"/>
</dbReference>
<dbReference type="Gene3D" id="3.10.129.10">
    <property type="entry name" value="Hotdog Thioesterase"/>
    <property type="match status" value="2"/>
</dbReference>
<evidence type="ECO:0000259" key="2">
    <source>
        <dbReference type="PROSITE" id="PS51770"/>
    </source>
</evidence>
<accession>A0A0M9G1Y7</accession>
<protein>
    <recommendedName>
        <fullName evidence="2">HotDog ACOT-type domain-containing protein</fullName>
    </recommendedName>
</protein>
<dbReference type="GO" id="GO:0052816">
    <property type="term" value="F:long-chain fatty acyl-CoA hydrolase activity"/>
    <property type="evidence" value="ECO:0007669"/>
    <property type="project" value="TreeGrafter"/>
</dbReference>
<feature type="domain" description="HotDog ACOT-type" evidence="2">
    <location>
        <begin position="288"/>
        <end position="400"/>
    </location>
</feature>
<gene>
    <name evidence="3" type="ORF">ABB37_04753</name>
</gene>
<dbReference type="RefSeq" id="XP_015658986.1">
    <property type="nucleotide sequence ID" value="XM_015802542.1"/>
</dbReference>